<dbReference type="Pfam" id="PF01494">
    <property type="entry name" value="FAD_binding_3"/>
    <property type="match status" value="1"/>
</dbReference>
<dbReference type="Pfam" id="PF21274">
    <property type="entry name" value="Rng_hyd_C"/>
    <property type="match status" value="1"/>
</dbReference>
<evidence type="ECO:0000259" key="3">
    <source>
        <dbReference type="Pfam" id="PF01494"/>
    </source>
</evidence>
<sequence>MADITTDVLIIGTGPAGSAAAALLSTYGINNMVVNRYRWLANSPRAHITNQRAMEVLRDLGRDVEDEAYLFATHQDLMGENIFCESLAGEEIGRLKAWGNHPLSKAEHLMSSPTKMNDLPQTFMEPLLFKAACSRGTQARMSTEYLRHEQNAEGVLTTCKDRLSGHELTIQSKYLIGADGAKSLVAEHAGLPFEGKMGVGGSMNILFKADLTKYVAHRPSVLYWVMQPGADVGGIGMGLVRMVRPWNEWLIVWGYDINGPEPEVTEELATGVARQLIGDPDLEIELLAANTWTVNNYYATRTSNGRVFCVGDAIHRHPPSNGLGSNTSIQDSFNLAWKLAMVLKGQAGEGLLDSFNVERAPIAKQIVSRANQSIAETGPIFAALGMSEGVDPEQMQKNLEARTDGTEAAEQQREAIRKAIAFKKYEFDAHGIEMNQRYRSNAIVTDGQIEPDFLLDADLHHQPTTWPGARLPHAWLYKHVGGAEISTLDLCGHGKFTLLTGLGGKAWVDAAAAVGSELGMEINAHMIGPRQTYVDPTGDWARLSEIRDTGCVLVRPDHHVCWRSTAASAAPADDLRRVLRQILAL</sequence>
<dbReference type="Proteomes" id="UP000440716">
    <property type="component" value="Unassembled WGS sequence"/>
</dbReference>
<accession>A0A7K1RFK7</accession>
<keyword evidence="4" id="KW-0503">Monooxygenase</keyword>
<dbReference type="SUPFAM" id="SSF51905">
    <property type="entry name" value="FAD/NAD(P)-binding domain"/>
    <property type="match status" value="1"/>
</dbReference>
<reference evidence="4 5" key="1">
    <citation type="submission" date="2019-12" db="EMBL/GenBank/DDBJ databases">
        <title>Whole-genome sequencing of Allorhizobium vitis.</title>
        <authorList>
            <person name="Gan H.M."/>
            <person name="Szegedi E."/>
            <person name="Burr T."/>
            <person name="Savka M.A."/>
        </authorList>
    </citation>
    <scope>NUCLEOTIDE SEQUENCE [LARGE SCALE GENOMIC DNA]</scope>
    <source>
        <strain evidence="4 5">CG415</strain>
    </source>
</reference>
<keyword evidence="1" id="KW-0285">Flavoprotein</keyword>
<dbReference type="RefSeq" id="WP_156591232.1">
    <property type="nucleotide sequence ID" value="NZ_WPHU01000004.1"/>
</dbReference>
<dbReference type="InterPro" id="IPR050641">
    <property type="entry name" value="RIFMO-like"/>
</dbReference>
<dbReference type="PANTHER" id="PTHR43004">
    <property type="entry name" value="TRK SYSTEM POTASSIUM UPTAKE PROTEIN"/>
    <property type="match status" value="1"/>
</dbReference>
<dbReference type="GO" id="GO:0071949">
    <property type="term" value="F:FAD binding"/>
    <property type="evidence" value="ECO:0007669"/>
    <property type="project" value="InterPro"/>
</dbReference>
<keyword evidence="4" id="KW-0560">Oxidoreductase</keyword>
<dbReference type="InterPro" id="IPR002938">
    <property type="entry name" value="FAD-bd"/>
</dbReference>
<dbReference type="PANTHER" id="PTHR43004:SF8">
    <property type="entry name" value="FAD-BINDING DOMAIN-CONTAINING PROTEIN-RELATED"/>
    <property type="match status" value="1"/>
</dbReference>
<evidence type="ECO:0000256" key="1">
    <source>
        <dbReference type="ARBA" id="ARBA00022630"/>
    </source>
</evidence>
<dbReference type="EMBL" id="WPHU01000004">
    <property type="protein sequence ID" value="MVA56773.1"/>
    <property type="molecule type" value="Genomic_DNA"/>
</dbReference>
<dbReference type="PRINTS" id="PR00420">
    <property type="entry name" value="RNGMNOXGNASE"/>
</dbReference>
<keyword evidence="2" id="KW-0274">FAD</keyword>
<name>A0A7K1RFK7_AGRVI</name>
<dbReference type="GO" id="GO:0016709">
    <property type="term" value="F:oxidoreductase activity, acting on paired donors, with incorporation or reduction of molecular oxygen, NAD(P)H as one donor, and incorporation of one atom of oxygen"/>
    <property type="evidence" value="ECO:0007669"/>
    <property type="project" value="UniProtKB-ARBA"/>
</dbReference>
<dbReference type="InterPro" id="IPR036188">
    <property type="entry name" value="FAD/NAD-bd_sf"/>
</dbReference>
<evidence type="ECO:0000256" key="2">
    <source>
        <dbReference type="ARBA" id="ARBA00022827"/>
    </source>
</evidence>
<dbReference type="Gene3D" id="3.30.9.10">
    <property type="entry name" value="D-Amino Acid Oxidase, subunit A, domain 2"/>
    <property type="match status" value="1"/>
</dbReference>
<protein>
    <submittedName>
        <fullName evidence="4">2,4-dichlorophenol 6-monooxygenase</fullName>
    </submittedName>
</protein>
<evidence type="ECO:0000313" key="4">
    <source>
        <dbReference type="EMBL" id="MVA56773.1"/>
    </source>
</evidence>
<organism evidence="4 5">
    <name type="scientific">Agrobacterium vitis</name>
    <name type="common">Rhizobium vitis</name>
    <dbReference type="NCBI Taxonomy" id="373"/>
    <lineage>
        <taxon>Bacteria</taxon>
        <taxon>Pseudomonadati</taxon>
        <taxon>Pseudomonadota</taxon>
        <taxon>Alphaproteobacteria</taxon>
        <taxon>Hyphomicrobiales</taxon>
        <taxon>Rhizobiaceae</taxon>
        <taxon>Rhizobium/Agrobacterium group</taxon>
        <taxon>Agrobacterium</taxon>
    </lineage>
</organism>
<comment type="caution">
    <text evidence="4">The sequence shown here is derived from an EMBL/GenBank/DDBJ whole genome shotgun (WGS) entry which is preliminary data.</text>
</comment>
<evidence type="ECO:0000313" key="5">
    <source>
        <dbReference type="Proteomes" id="UP000440716"/>
    </source>
</evidence>
<gene>
    <name evidence="4" type="ORF">GOZ88_11700</name>
</gene>
<dbReference type="Gene3D" id="3.40.30.120">
    <property type="match status" value="1"/>
</dbReference>
<feature type="domain" description="FAD-binding" evidence="3">
    <location>
        <begin position="6"/>
        <end position="370"/>
    </location>
</feature>
<dbReference type="AlphaFoldDB" id="A0A7K1RFK7"/>
<dbReference type="Gene3D" id="3.50.50.60">
    <property type="entry name" value="FAD/NAD(P)-binding domain"/>
    <property type="match status" value="1"/>
</dbReference>
<proteinExistence type="predicted"/>